<keyword evidence="1" id="KW-0227">DNA damage</keyword>
<dbReference type="SUPFAM" id="SSF48150">
    <property type="entry name" value="DNA-glycosylase"/>
    <property type="match status" value="1"/>
</dbReference>
<dbReference type="InterPro" id="IPR052054">
    <property type="entry name" value="Oxidative_DNA_repair_enzyme"/>
</dbReference>
<keyword evidence="3" id="KW-0234">DNA repair</keyword>
<keyword evidence="2" id="KW-0378">Hydrolase</keyword>
<sequence length="517" mass="57035">MADPNAQPPISPPTPNPSANPTATPSQPLPILSEQTLLKMVVGKLKEECRKRSLLVSGKKSDLLSRLFEFFNITPTPPPPPPPSPKRSLSASNLASNLSTPSPKKPPPSSKSPSKSPKRPPPNVLQNISASLLSTVSPTSKWIDLEVPPEELRCSVTLTTGQSFNWYEIPSESQVSTGGAWGSIKGTLWLGIVTTHCIIIQETDTTTLARLLTLPPPSFSLKHFLHEYFQLSTSLSNLYTSWSSSTHFPSTGTALSTRLKGVRVLSQNPWETLLSFLASSNNAIPRIFSLSETLRKNFGVKLLTLPNGYSVYSYPKLSHLKNVTVERYRELGFGYRDKFYKKTVEILCEEEGLRNNLKESEYKKVSLRNWGIILHFFPDAISEPILHPSQIASQIDLPKNTTPYTVNEIKSTLEILPGVGSKVAECVALFSCSCPDLVPADTHVLKMALRMNPSLKEVKGVKQNRMASEVVRNEFQGGYAGWAHSVLFVAELPSFKSEGEGEEGRVKSESEGMKEMF</sequence>
<evidence type="ECO:0000313" key="10">
    <source>
        <dbReference type="Proteomes" id="UP001165122"/>
    </source>
</evidence>
<evidence type="ECO:0000256" key="2">
    <source>
        <dbReference type="ARBA" id="ARBA00022801"/>
    </source>
</evidence>
<organism evidence="9 10">
    <name type="scientific">Triparma laevis f. longispina</name>
    <dbReference type="NCBI Taxonomy" id="1714387"/>
    <lineage>
        <taxon>Eukaryota</taxon>
        <taxon>Sar</taxon>
        <taxon>Stramenopiles</taxon>
        <taxon>Ochrophyta</taxon>
        <taxon>Bolidophyceae</taxon>
        <taxon>Parmales</taxon>
        <taxon>Triparmaceae</taxon>
        <taxon>Triparma</taxon>
    </lineage>
</organism>
<dbReference type="InterPro" id="IPR023170">
    <property type="entry name" value="HhH_base_excis_C"/>
</dbReference>
<reference evidence="10" key="1">
    <citation type="journal article" date="2023" name="Commun. Biol.">
        <title>Genome analysis of Parmales, the sister group of diatoms, reveals the evolutionary specialization of diatoms from phago-mixotrophs to photoautotrophs.</title>
        <authorList>
            <person name="Ban H."/>
            <person name="Sato S."/>
            <person name="Yoshikawa S."/>
            <person name="Yamada K."/>
            <person name="Nakamura Y."/>
            <person name="Ichinomiya M."/>
            <person name="Sato N."/>
            <person name="Blanc-Mathieu R."/>
            <person name="Endo H."/>
            <person name="Kuwata A."/>
            <person name="Ogata H."/>
        </authorList>
    </citation>
    <scope>NUCLEOTIDE SEQUENCE [LARGE SCALE GENOMIC DNA]</scope>
    <source>
        <strain evidence="10">NIES 3700</strain>
    </source>
</reference>
<keyword evidence="5" id="KW-0511">Multifunctional enzyme</keyword>
<dbReference type="GO" id="GO:0006285">
    <property type="term" value="P:base-excision repair, AP site formation"/>
    <property type="evidence" value="ECO:0007669"/>
    <property type="project" value="TreeGrafter"/>
</dbReference>
<dbReference type="Gene3D" id="1.10.1670.10">
    <property type="entry name" value="Helix-hairpin-Helix base-excision DNA repair enzymes (C-terminal)"/>
    <property type="match status" value="1"/>
</dbReference>
<evidence type="ECO:0000313" key="9">
    <source>
        <dbReference type="EMBL" id="GMH98993.1"/>
    </source>
</evidence>
<keyword evidence="4" id="KW-0456">Lyase</keyword>
<dbReference type="InterPro" id="IPR003034">
    <property type="entry name" value="SAP_dom"/>
</dbReference>
<feature type="compositionally biased region" description="Low complexity" evidence="7">
    <location>
        <begin position="88"/>
        <end position="102"/>
    </location>
</feature>
<feature type="domain" description="SAP" evidence="8">
    <location>
        <begin position="37"/>
        <end position="71"/>
    </location>
</feature>
<dbReference type="GO" id="GO:0016829">
    <property type="term" value="F:lyase activity"/>
    <property type="evidence" value="ECO:0007669"/>
    <property type="project" value="UniProtKB-KW"/>
</dbReference>
<evidence type="ECO:0000259" key="8">
    <source>
        <dbReference type="PROSITE" id="PS50800"/>
    </source>
</evidence>
<evidence type="ECO:0000256" key="5">
    <source>
        <dbReference type="ARBA" id="ARBA00023268"/>
    </source>
</evidence>
<evidence type="ECO:0000256" key="1">
    <source>
        <dbReference type="ARBA" id="ARBA00022763"/>
    </source>
</evidence>
<gene>
    <name evidence="9" type="ORF">TrLO_g6913</name>
</gene>
<name>A0A9W7C6D3_9STRA</name>
<dbReference type="GO" id="GO:0006289">
    <property type="term" value="P:nucleotide-excision repair"/>
    <property type="evidence" value="ECO:0007669"/>
    <property type="project" value="InterPro"/>
</dbReference>
<dbReference type="PROSITE" id="PS50800">
    <property type="entry name" value="SAP"/>
    <property type="match status" value="1"/>
</dbReference>
<keyword evidence="10" id="KW-1185">Reference proteome</keyword>
<evidence type="ECO:0000256" key="4">
    <source>
        <dbReference type="ARBA" id="ARBA00023239"/>
    </source>
</evidence>
<feature type="compositionally biased region" description="Pro residues" evidence="7">
    <location>
        <begin position="1"/>
        <end position="18"/>
    </location>
</feature>
<dbReference type="GO" id="GO:0034039">
    <property type="term" value="F:8-oxo-7,8-dihydroguanine DNA N-glycosylase activity"/>
    <property type="evidence" value="ECO:0007669"/>
    <property type="project" value="TreeGrafter"/>
</dbReference>
<dbReference type="Gene3D" id="3.30.310.40">
    <property type="match status" value="1"/>
</dbReference>
<proteinExistence type="predicted"/>
<dbReference type="Gene3D" id="1.10.720.30">
    <property type="entry name" value="SAP domain"/>
    <property type="match status" value="1"/>
</dbReference>
<feature type="region of interest" description="Disordered" evidence="7">
    <location>
        <begin position="74"/>
        <end position="125"/>
    </location>
</feature>
<dbReference type="InterPro" id="IPR011257">
    <property type="entry name" value="DNA_glycosylase"/>
</dbReference>
<keyword evidence="6" id="KW-0326">Glycosidase</keyword>
<dbReference type="OrthoDB" id="238681at2759"/>
<dbReference type="AlphaFoldDB" id="A0A9W7C6D3"/>
<feature type="compositionally biased region" description="Pro residues" evidence="7">
    <location>
        <begin position="75"/>
        <end position="85"/>
    </location>
</feature>
<comment type="caution">
    <text evidence="9">The sequence shown here is derived from an EMBL/GenBank/DDBJ whole genome shotgun (WGS) entry which is preliminary data.</text>
</comment>
<dbReference type="SUPFAM" id="SSF68906">
    <property type="entry name" value="SAP domain"/>
    <property type="match status" value="1"/>
</dbReference>
<accession>A0A9W7C6D3</accession>
<dbReference type="SUPFAM" id="SSF55945">
    <property type="entry name" value="TATA-box binding protein-like"/>
    <property type="match status" value="1"/>
</dbReference>
<dbReference type="GO" id="GO:0005634">
    <property type="term" value="C:nucleus"/>
    <property type="evidence" value="ECO:0007669"/>
    <property type="project" value="TreeGrafter"/>
</dbReference>
<dbReference type="InterPro" id="IPR036361">
    <property type="entry name" value="SAP_dom_sf"/>
</dbReference>
<dbReference type="Proteomes" id="UP001165122">
    <property type="component" value="Unassembled WGS sequence"/>
</dbReference>
<protein>
    <recommendedName>
        <fullName evidence="8">SAP domain-containing protein</fullName>
    </recommendedName>
</protein>
<dbReference type="Pfam" id="PF07934">
    <property type="entry name" value="OGG_N"/>
    <property type="match status" value="1"/>
</dbReference>
<evidence type="ECO:0000256" key="3">
    <source>
        <dbReference type="ARBA" id="ARBA00023204"/>
    </source>
</evidence>
<dbReference type="Gene3D" id="1.10.340.30">
    <property type="entry name" value="Hypothetical protein, domain 2"/>
    <property type="match status" value="1"/>
</dbReference>
<feature type="region of interest" description="Disordered" evidence="7">
    <location>
        <begin position="1"/>
        <end position="32"/>
    </location>
</feature>
<dbReference type="PANTHER" id="PTHR10242">
    <property type="entry name" value="8-OXOGUANINE DNA GLYCOSYLASE"/>
    <property type="match status" value="1"/>
</dbReference>
<dbReference type="GO" id="GO:0003684">
    <property type="term" value="F:damaged DNA binding"/>
    <property type="evidence" value="ECO:0007669"/>
    <property type="project" value="InterPro"/>
</dbReference>
<dbReference type="SMART" id="SM00513">
    <property type="entry name" value="SAP"/>
    <property type="match status" value="1"/>
</dbReference>
<dbReference type="PANTHER" id="PTHR10242:SF2">
    <property type="entry name" value="N-GLYCOSYLASE_DNA LYASE"/>
    <property type="match status" value="1"/>
</dbReference>
<evidence type="ECO:0000256" key="6">
    <source>
        <dbReference type="ARBA" id="ARBA00023295"/>
    </source>
</evidence>
<evidence type="ECO:0000256" key="7">
    <source>
        <dbReference type="SAM" id="MobiDB-lite"/>
    </source>
</evidence>
<dbReference type="Pfam" id="PF02037">
    <property type="entry name" value="SAP"/>
    <property type="match status" value="1"/>
</dbReference>
<dbReference type="InterPro" id="IPR012904">
    <property type="entry name" value="OGG_N"/>
</dbReference>
<dbReference type="EMBL" id="BRXW01000002">
    <property type="protein sequence ID" value="GMH98993.1"/>
    <property type="molecule type" value="Genomic_DNA"/>
</dbReference>